<dbReference type="Pfam" id="PF17852">
    <property type="entry name" value="Dynein_AAA_lid"/>
    <property type="match status" value="1"/>
</dbReference>
<dbReference type="GO" id="GO:0051959">
    <property type="term" value="F:dynein light intermediate chain binding"/>
    <property type="evidence" value="ECO:0007669"/>
    <property type="project" value="InterPro"/>
</dbReference>
<dbReference type="InterPro" id="IPR027417">
    <property type="entry name" value="P-loop_NTPase"/>
</dbReference>
<dbReference type="InterPro" id="IPR026983">
    <property type="entry name" value="DHC"/>
</dbReference>
<dbReference type="Proteomes" id="UP000485058">
    <property type="component" value="Unassembled WGS sequence"/>
</dbReference>
<comment type="caution">
    <text evidence="3">The sequence shown here is derived from an EMBL/GenBank/DDBJ whole genome shotgun (WGS) entry which is preliminary data.</text>
</comment>
<keyword evidence="4" id="KW-1185">Reference proteome</keyword>
<evidence type="ECO:0000256" key="1">
    <source>
        <dbReference type="SAM" id="SignalP"/>
    </source>
</evidence>
<feature type="domain" description="Dynein heavy chain AAA 5 extension" evidence="2">
    <location>
        <begin position="4"/>
        <end position="69"/>
    </location>
</feature>
<evidence type="ECO:0000259" key="2">
    <source>
        <dbReference type="Pfam" id="PF17852"/>
    </source>
</evidence>
<keyword evidence="1" id="KW-0732">Signal</keyword>
<gene>
    <name evidence="3" type="ORF">HaLaN_12918</name>
</gene>
<dbReference type="GO" id="GO:0007018">
    <property type="term" value="P:microtubule-based movement"/>
    <property type="evidence" value="ECO:0007669"/>
    <property type="project" value="InterPro"/>
</dbReference>
<protein>
    <recommendedName>
        <fullName evidence="2">Dynein heavy chain AAA 5 extension domain-containing protein</fullName>
    </recommendedName>
</protein>
<dbReference type="AlphaFoldDB" id="A0A699ZL28"/>
<dbReference type="Gene3D" id="1.10.472.130">
    <property type="match status" value="1"/>
</dbReference>
<sequence length="167" mass="18768">VQLALSRIFVFAYVWAMGGNLVHGCHEDFDEFAREQLGSVANFPGAATVFDYFVDASRTFPHEFRAWTEVVQPFSYRKDVPYFQMLVPTNDTVRFAYLLEACLDVGRSVLLTGVTGVGKSVIVVDALEGLRARKGVVPFTINFSAQTQSVDTQYLIESKLEKKRKTK</sequence>
<dbReference type="Gene3D" id="3.40.50.300">
    <property type="entry name" value="P-loop containing nucleotide triphosphate hydrolases"/>
    <property type="match status" value="1"/>
</dbReference>
<accession>A0A699ZL28</accession>
<dbReference type="EMBL" id="BLLF01001005">
    <property type="protein sequence ID" value="GFH16492.1"/>
    <property type="molecule type" value="Genomic_DNA"/>
</dbReference>
<feature type="signal peptide" evidence="1">
    <location>
        <begin position="1"/>
        <end position="24"/>
    </location>
</feature>
<dbReference type="Pfam" id="PF12775">
    <property type="entry name" value="AAA_7"/>
    <property type="match status" value="1"/>
</dbReference>
<dbReference type="InterPro" id="IPR041466">
    <property type="entry name" value="Dynein_AAA5_ext"/>
</dbReference>
<dbReference type="GO" id="GO:0045505">
    <property type="term" value="F:dynein intermediate chain binding"/>
    <property type="evidence" value="ECO:0007669"/>
    <property type="project" value="InterPro"/>
</dbReference>
<reference evidence="3 4" key="1">
    <citation type="submission" date="2020-02" db="EMBL/GenBank/DDBJ databases">
        <title>Draft genome sequence of Haematococcus lacustris strain NIES-144.</title>
        <authorList>
            <person name="Morimoto D."/>
            <person name="Nakagawa S."/>
            <person name="Yoshida T."/>
            <person name="Sawayama S."/>
        </authorList>
    </citation>
    <scope>NUCLEOTIDE SEQUENCE [LARGE SCALE GENOMIC DNA]</scope>
    <source>
        <strain evidence="3 4">NIES-144</strain>
    </source>
</reference>
<evidence type="ECO:0000313" key="3">
    <source>
        <dbReference type="EMBL" id="GFH16492.1"/>
    </source>
</evidence>
<evidence type="ECO:0000313" key="4">
    <source>
        <dbReference type="Proteomes" id="UP000485058"/>
    </source>
</evidence>
<proteinExistence type="predicted"/>
<name>A0A699ZL28_HAELA</name>
<dbReference type="PANTHER" id="PTHR22878:SF68">
    <property type="entry name" value="DYNEIN HEAVY CHAIN 6, AXONEMAL-LIKE"/>
    <property type="match status" value="1"/>
</dbReference>
<feature type="chain" id="PRO_5025494705" description="Dynein heavy chain AAA 5 extension domain-containing protein" evidence="1">
    <location>
        <begin position="25"/>
        <end position="167"/>
    </location>
</feature>
<dbReference type="GO" id="GO:0030286">
    <property type="term" value="C:dynein complex"/>
    <property type="evidence" value="ECO:0007669"/>
    <property type="project" value="InterPro"/>
</dbReference>
<organism evidence="3 4">
    <name type="scientific">Haematococcus lacustris</name>
    <name type="common">Green alga</name>
    <name type="synonym">Haematococcus pluvialis</name>
    <dbReference type="NCBI Taxonomy" id="44745"/>
    <lineage>
        <taxon>Eukaryota</taxon>
        <taxon>Viridiplantae</taxon>
        <taxon>Chlorophyta</taxon>
        <taxon>core chlorophytes</taxon>
        <taxon>Chlorophyceae</taxon>
        <taxon>CS clade</taxon>
        <taxon>Chlamydomonadales</taxon>
        <taxon>Haematococcaceae</taxon>
        <taxon>Haematococcus</taxon>
    </lineage>
</organism>
<dbReference type="PANTHER" id="PTHR22878">
    <property type="entry name" value="DYNEIN HEAVY CHAIN 6, AXONEMAL-LIKE-RELATED"/>
    <property type="match status" value="1"/>
</dbReference>
<feature type="non-terminal residue" evidence="3">
    <location>
        <position position="1"/>
    </location>
</feature>